<dbReference type="EMBL" id="HBKR01001342">
    <property type="protein sequence ID" value="CAE2266161.1"/>
    <property type="molecule type" value="Transcribed_RNA"/>
</dbReference>
<evidence type="ECO:0000313" key="1">
    <source>
        <dbReference type="EMBL" id="CAE2266161.1"/>
    </source>
</evidence>
<accession>A0A7S4N5M1</accession>
<reference evidence="1" key="1">
    <citation type="submission" date="2021-01" db="EMBL/GenBank/DDBJ databases">
        <authorList>
            <person name="Corre E."/>
            <person name="Pelletier E."/>
            <person name="Niang G."/>
            <person name="Scheremetjew M."/>
            <person name="Finn R."/>
            <person name="Kale V."/>
            <person name="Holt S."/>
            <person name="Cochrane G."/>
            <person name="Meng A."/>
            <person name="Brown T."/>
            <person name="Cohen L."/>
        </authorList>
    </citation>
    <scope>NUCLEOTIDE SEQUENCE</scope>
    <source>
        <strain evidence="1">SoJaBio B1-5/56/2</strain>
    </source>
</reference>
<name>A0A7S4N5M1_9EUKA</name>
<sequence>MAGYLFEEECKSYLLPELQAPSEGKNVQYDEYDNVKAPHAFPGALLDSQNKINECYTSYLVAWSLLEDGSISDATSRTAYLSMLDTCPDLTLMSKWQDAINNGLFASHKFTAEHVVGSESFDDSAQKLMDDFNESVKEGNIEETGFSKLTAKFAAEAEADREGFIKSAEQLSGGYIPEFKETKRITAEEFEENSKQWTADFKADLWGKMMPAEDDAFNVKKMENSFFGAMKAEAAKVNPDACLDKVHL</sequence>
<gene>
    <name evidence="1" type="ORF">NAES01612_LOCUS839</name>
</gene>
<protein>
    <submittedName>
        <fullName evidence="1">Uncharacterized protein</fullName>
    </submittedName>
</protein>
<dbReference type="AlphaFoldDB" id="A0A7S4N5M1"/>
<organism evidence="1">
    <name type="scientific">Paramoeba aestuarina</name>
    <dbReference type="NCBI Taxonomy" id="180227"/>
    <lineage>
        <taxon>Eukaryota</taxon>
        <taxon>Amoebozoa</taxon>
        <taxon>Discosea</taxon>
        <taxon>Flabellinia</taxon>
        <taxon>Dactylopodida</taxon>
        <taxon>Paramoebidae</taxon>
        <taxon>Paramoeba</taxon>
    </lineage>
</organism>
<proteinExistence type="predicted"/>